<dbReference type="Proteomes" id="UP000423257">
    <property type="component" value="Unassembled WGS sequence"/>
</dbReference>
<reference evidence="1 2" key="1">
    <citation type="submission" date="2019-09" db="EMBL/GenBank/DDBJ databases">
        <title>Draft genome sequences of 48 bacterial type strains from the CCUG.</title>
        <authorList>
            <person name="Tunovic T."/>
            <person name="Pineiro-Iglesias B."/>
            <person name="Unosson C."/>
            <person name="Inganas E."/>
            <person name="Ohlen M."/>
            <person name="Cardew S."/>
            <person name="Jensie-Markopoulos S."/>
            <person name="Salva-Serra F."/>
            <person name="Jaen-Luchoro D."/>
            <person name="Karlsson R."/>
            <person name="Svensson-Stadler L."/>
            <person name="Chun J."/>
            <person name="Moore E."/>
        </authorList>
    </citation>
    <scope>NUCLEOTIDE SEQUENCE [LARGE SCALE GENOMIC DNA]</scope>
    <source>
        <strain evidence="1 2">CCUG 51524</strain>
    </source>
</reference>
<dbReference type="InterPro" id="IPR029068">
    <property type="entry name" value="Glyas_Bleomycin-R_OHBP_Dase"/>
</dbReference>
<dbReference type="SUPFAM" id="SSF54593">
    <property type="entry name" value="Glyoxalase/Bleomycin resistance protein/Dihydroxybiphenyl dioxygenase"/>
    <property type="match status" value="1"/>
</dbReference>
<sequence length="80" mass="8697">MISHVFLGIADFDRAFGFYSKVMAGLGLTLKFSDAHKGWAGWIAEHSPRPIFVIGKPFDGKVHQPGNGQMVALLAPSREA</sequence>
<organism evidence="1 2">
    <name type="scientific">Pseudomonas palleroniana</name>
    <dbReference type="NCBI Taxonomy" id="191390"/>
    <lineage>
        <taxon>Bacteria</taxon>
        <taxon>Pseudomonadati</taxon>
        <taxon>Pseudomonadota</taxon>
        <taxon>Gammaproteobacteria</taxon>
        <taxon>Pseudomonadales</taxon>
        <taxon>Pseudomonadaceae</taxon>
        <taxon>Pseudomonas</taxon>
    </lineage>
</organism>
<dbReference type="Gene3D" id="3.10.180.10">
    <property type="entry name" value="2,3-Dihydroxybiphenyl 1,2-Dioxygenase, domain 1"/>
    <property type="match status" value="1"/>
</dbReference>
<name>A0A6H9RZJ4_9PSED</name>
<feature type="non-terminal residue" evidence="1">
    <location>
        <position position="80"/>
    </location>
</feature>
<evidence type="ECO:0000313" key="1">
    <source>
        <dbReference type="EMBL" id="KAB0560490.1"/>
    </source>
</evidence>
<protein>
    <submittedName>
        <fullName evidence="1">VOC family protein</fullName>
    </submittedName>
</protein>
<dbReference type="AlphaFoldDB" id="A0A6H9RZJ4"/>
<proteinExistence type="predicted"/>
<comment type="caution">
    <text evidence="1">The sequence shown here is derived from an EMBL/GenBank/DDBJ whole genome shotgun (WGS) entry which is preliminary data.</text>
</comment>
<evidence type="ECO:0000313" key="2">
    <source>
        <dbReference type="Proteomes" id="UP000423257"/>
    </source>
</evidence>
<accession>A0A6H9RZJ4</accession>
<dbReference type="EMBL" id="VZPQ01000152">
    <property type="protein sequence ID" value="KAB0560490.1"/>
    <property type="molecule type" value="Genomic_DNA"/>
</dbReference>
<gene>
    <name evidence="1" type="ORF">F7R03_28580</name>
</gene>